<dbReference type="InterPro" id="IPR008909">
    <property type="entry name" value="DALR_anticod-bd"/>
</dbReference>
<reference evidence="14" key="1">
    <citation type="submission" date="2020-04" db="EMBL/GenBank/DDBJ databases">
        <title>Deep metagenomics examines the oral microbiome during advanced dental caries in children, revealing novel taxa and co-occurrences with host molecules.</title>
        <authorList>
            <person name="Baker J.L."/>
            <person name="Morton J.T."/>
            <person name="Dinis M."/>
            <person name="Alvarez R."/>
            <person name="Tran N.C."/>
            <person name="Knight R."/>
            <person name="Edlund A."/>
        </authorList>
    </citation>
    <scope>NUCLEOTIDE SEQUENCE</scope>
    <source>
        <strain evidence="14">JCVI_44_bin.5</strain>
    </source>
</reference>
<feature type="short sequence motif" description="'HIGH' region" evidence="10">
    <location>
        <begin position="125"/>
        <end position="135"/>
    </location>
</feature>
<dbReference type="AlphaFoldDB" id="A0A930HNZ3"/>
<feature type="domain" description="Arginyl tRNA synthetase N-terminal" evidence="13">
    <location>
        <begin position="5"/>
        <end position="88"/>
    </location>
</feature>
<evidence type="ECO:0000256" key="10">
    <source>
        <dbReference type="HAMAP-Rule" id="MF_00123"/>
    </source>
</evidence>
<dbReference type="FunFam" id="1.10.730.10:FF:000008">
    <property type="entry name" value="Arginine--tRNA ligase"/>
    <property type="match status" value="1"/>
</dbReference>
<comment type="similarity">
    <text evidence="2 10 11">Belongs to the class-I aminoacyl-tRNA synthetase family.</text>
</comment>
<proteinExistence type="inferred from homology"/>
<dbReference type="PRINTS" id="PR01038">
    <property type="entry name" value="TRNASYNTHARG"/>
</dbReference>
<evidence type="ECO:0000256" key="7">
    <source>
        <dbReference type="ARBA" id="ARBA00022917"/>
    </source>
</evidence>
<protein>
    <recommendedName>
        <fullName evidence="10">Arginine--tRNA ligase</fullName>
        <ecNumber evidence="10">6.1.1.19</ecNumber>
    </recommendedName>
    <alternativeName>
        <fullName evidence="10">Arginyl-tRNA synthetase</fullName>
        <shortName evidence="10">ArgRS</shortName>
    </alternativeName>
</protein>
<evidence type="ECO:0000256" key="1">
    <source>
        <dbReference type="ARBA" id="ARBA00004496"/>
    </source>
</evidence>
<evidence type="ECO:0000256" key="8">
    <source>
        <dbReference type="ARBA" id="ARBA00023146"/>
    </source>
</evidence>
<evidence type="ECO:0000256" key="11">
    <source>
        <dbReference type="RuleBase" id="RU363038"/>
    </source>
</evidence>
<dbReference type="InterPro" id="IPR001412">
    <property type="entry name" value="aa-tRNA-synth_I_CS"/>
</dbReference>
<dbReference type="InterPro" id="IPR035684">
    <property type="entry name" value="ArgRS_core"/>
</dbReference>
<dbReference type="GO" id="GO:0005524">
    <property type="term" value="F:ATP binding"/>
    <property type="evidence" value="ECO:0007669"/>
    <property type="project" value="UniProtKB-UniRule"/>
</dbReference>
<keyword evidence="8 10" id="KW-0030">Aminoacyl-tRNA synthetase</keyword>
<comment type="caution">
    <text evidence="14">The sequence shown here is derived from an EMBL/GenBank/DDBJ whole genome shotgun (WGS) entry which is preliminary data.</text>
</comment>
<keyword evidence="3 10" id="KW-0963">Cytoplasm</keyword>
<accession>A0A930HNZ3</accession>
<dbReference type="FunFam" id="3.40.50.620:FF:000125">
    <property type="entry name" value="Arginine--tRNA ligase"/>
    <property type="match status" value="1"/>
</dbReference>
<dbReference type="Pfam" id="PF05746">
    <property type="entry name" value="DALR_1"/>
    <property type="match status" value="1"/>
</dbReference>
<dbReference type="InterPro" id="IPR001278">
    <property type="entry name" value="Arg-tRNA-ligase"/>
</dbReference>
<dbReference type="SMART" id="SM00836">
    <property type="entry name" value="DALR_1"/>
    <property type="match status" value="1"/>
</dbReference>
<dbReference type="SUPFAM" id="SSF47323">
    <property type="entry name" value="Anticodon-binding domain of a subclass of class I aminoacyl-tRNA synthetases"/>
    <property type="match status" value="1"/>
</dbReference>
<organism evidence="14 15">
    <name type="scientific">Prevotella aurantiaca</name>
    <dbReference type="NCBI Taxonomy" id="596085"/>
    <lineage>
        <taxon>Bacteria</taxon>
        <taxon>Pseudomonadati</taxon>
        <taxon>Bacteroidota</taxon>
        <taxon>Bacteroidia</taxon>
        <taxon>Bacteroidales</taxon>
        <taxon>Prevotellaceae</taxon>
        <taxon>Prevotella</taxon>
    </lineage>
</organism>
<name>A0A930HNZ3_9BACT</name>
<evidence type="ECO:0000313" key="15">
    <source>
        <dbReference type="Proteomes" id="UP000771736"/>
    </source>
</evidence>
<evidence type="ECO:0000256" key="2">
    <source>
        <dbReference type="ARBA" id="ARBA00005594"/>
    </source>
</evidence>
<gene>
    <name evidence="10" type="primary">argS</name>
    <name evidence="14" type="ORF">HXN26_09300</name>
</gene>
<dbReference type="Gene3D" id="3.40.50.620">
    <property type="entry name" value="HUPs"/>
    <property type="match status" value="1"/>
</dbReference>
<dbReference type="InterPro" id="IPR009080">
    <property type="entry name" value="tRNAsynth_Ia_anticodon-bd"/>
</dbReference>
<dbReference type="PANTHER" id="PTHR11956:SF5">
    <property type="entry name" value="ARGININE--TRNA LIGASE, CYTOPLASMIC"/>
    <property type="match status" value="1"/>
</dbReference>
<sequence>MKIEDQITTAALAAVKELYGAEIPAQMIQLQKTKANFEGNLTLVMFPLLKTSRKSPEATAQEVGEYLKANCKAIADFNVVKGFLNLVIAPAAWIGLLNDIHANEKFGEKQVTADSPLAMVEYSSPNTNKPLHLGHVRNNLLGWSLSKIMEANGYKVVKTNIVNDRGIHICKSMLAWQKWGNGITPEQAGKKGDHLIGDFYVAFDKHYREELATLMAQFKGEGLDDEAAKAKAEQESALMKEARAMLVKWEANDPEVRALWEKMNNWVYAGFDETYKALGVGFDKIYYESKTYLEGKKKVEEGLAKGLFVRKDDNSVWADLTNEGLDQKLLLRSDGTSVYMTQDIGTAEMRFKDYTIDKMIYVVGNEQNYHFQVLSILLDRLGFKWGKDLVHFSYGMVELPNGKMKSREGTVVDADDLIASMIQNARALSEDKVNKLEDITEAEKNEIARIVGLGALKYFILKVDARKNMLFNPEESIDFNGNTGPFIQYTYARIRSILRKAAAQGIAIPTAVADNAPMNEKEIALIQKMNDFGAAVAQAGVDYSPSGIANYCYELTKEFNQFYHDYSILNADTEDEKTTRLVLAQNVAKVIKNGMELLGIEVPERM</sequence>
<dbReference type="InterPro" id="IPR036695">
    <property type="entry name" value="Arg-tRNA-synth_N_sf"/>
</dbReference>
<evidence type="ECO:0000259" key="13">
    <source>
        <dbReference type="SMART" id="SM01016"/>
    </source>
</evidence>
<dbReference type="InterPro" id="IPR005148">
    <property type="entry name" value="Arg-tRNA-synth_N"/>
</dbReference>
<comment type="subunit">
    <text evidence="10">Monomer.</text>
</comment>
<dbReference type="NCBIfam" id="TIGR00456">
    <property type="entry name" value="argS"/>
    <property type="match status" value="1"/>
</dbReference>
<keyword evidence="4 10" id="KW-0436">Ligase</keyword>
<evidence type="ECO:0000256" key="6">
    <source>
        <dbReference type="ARBA" id="ARBA00022840"/>
    </source>
</evidence>
<dbReference type="GO" id="GO:0004814">
    <property type="term" value="F:arginine-tRNA ligase activity"/>
    <property type="evidence" value="ECO:0007669"/>
    <property type="project" value="UniProtKB-UniRule"/>
</dbReference>
<evidence type="ECO:0000256" key="3">
    <source>
        <dbReference type="ARBA" id="ARBA00022490"/>
    </source>
</evidence>
<feature type="domain" description="DALR anticodon binding" evidence="12">
    <location>
        <begin position="487"/>
        <end position="606"/>
    </location>
</feature>
<evidence type="ECO:0000256" key="5">
    <source>
        <dbReference type="ARBA" id="ARBA00022741"/>
    </source>
</evidence>
<dbReference type="Pfam" id="PF00750">
    <property type="entry name" value="tRNA-synt_1d"/>
    <property type="match status" value="1"/>
</dbReference>
<dbReference type="PANTHER" id="PTHR11956">
    <property type="entry name" value="ARGINYL-TRNA SYNTHETASE"/>
    <property type="match status" value="1"/>
</dbReference>
<dbReference type="Gene3D" id="3.30.1360.70">
    <property type="entry name" value="Arginyl tRNA synthetase N-terminal domain"/>
    <property type="match status" value="1"/>
</dbReference>
<dbReference type="Gene3D" id="1.10.730.10">
    <property type="entry name" value="Isoleucyl-tRNA Synthetase, Domain 1"/>
    <property type="match status" value="1"/>
</dbReference>
<comment type="catalytic activity">
    <reaction evidence="9 10">
        <text>tRNA(Arg) + L-arginine + ATP = L-arginyl-tRNA(Arg) + AMP + diphosphate</text>
        <dbReference type="Rhea" id="RHEA:20301"/>
        <dbReference type="Rhea" id="RHEA-COMP:9658"/>
        <dbReference type="Rhea" id="RHEA-COMP:9673"/>
        <dbReference type="ChEBI" id="CHEBI:30616"/>
        <dbReference type="ChEBI" id="CHEBI:32682"/>
        <dbReference type="ChEBI" id="CHEBI:33019"/>
        <dbReference type="ChEBI" id="CHEBI:78442"/>
        <dbReference type="ChEBI" id="CHEBI:78513"/>
        <dbReference type="ChEBI" id="CHEBI:456215"/>
        <dbReference type="EC" id="6.1.1.19"/>
    </reaction>
</comment>
<dbReference type="GO" id="GO:0005737">
    <property type="term" value="C:cytoplasm"/>
    <property type="evidence" value="ECO:0007669"/>
    <property type="project" value="UniProtKB-SubCell"/>
</dbReference>
<dbReference type="RefSeq" id="WP_273160888.1">
    <property type="nucleotide sequence ID" value="NZ_JABZSI010000041.1"/>
</dbReference>
<dbReference type="EMBL" id="JABZSJ010000060">
    <property type="protein sequence ID" value="MBF1385025.1"/>
    <property type="molecule type" value="Genomic_DNA"/>
</dbReference>
<evidence type="ECO:0000259" key="12">
    <source>
        <dbReference type="SMART" id="SM00836"/>
    </source>
</evidence>
<evidence type="ECO:0000256" key="9">
    <source>
        <dbReference type="ARBA" id="ARBA00049339"/>
    </source>
</evidence>
<keyword evidence="5 10" id="KW-0547">Nucleotide-binding</keyword>
<keyword evidence="7 10" id="KW-0648">Protein biosynthesis</keyword>
<dbReference type="EC" id="6.1.1.19" evidence="10"/>
<keyword evidence="6 10" id="KW-0067">ATP-binding</keyword>
<dbReference type="SUPFAM" id="SSF55190">
    <property type="entry name" value="Arginyl-tRNA synthetase (ArgRS), N-terminal 'additional' domain"/>
    <property type="match status" value="1"/>
</dbReference>
<comment type="subcellular location">
    <subcellularLocation>
        <location evidence="1 10">Cytoplasm</location>
    </subcellularLocation>
</comment>
<dbReference type="GO" id="GO:0006420">
    <property type="term" value="P:arginyl-tRNA aminoacylation"/>
    <property type="evidence" value="ECO:0007669"/>
    <property type="project" value="UniProtKB-UniRule"/>
</dbReference>
<dbReference type="SMART" id="SM01016">
    <property type="entry name" value="Arg_tRNA_synt_N"/>
    <property type="match status" value="1"/>
</dbReference>
<evidence type="ECO:0000256" key="4">
    <source>
        <dbReference type="ARBA" id="ARBA00022598"/>
    </source>
</evidence>
<dbReference type="PROSITE" id="PS00178">
    <property type="entry name" value="AA_TRNA_LIGASE_I"/>
    <property type="match status" value="1"/>
</dbReference>
<dbReference type="SUPFAM" id="SSF52374">
    <property type="entry name" value="Nucleotidylyl transferase"/>
    <property type="match status" value="1"/>
</dbReference>
<evidence type="ECO:0000313" key="14">
    <source>
        <dbReference type="EMBL" id="MBF1385025.1"/>
    </source>
</evidence>
<dbReference type="HAMAP" id="MF_00123">
    <property type="entry name" value="Arg_tRNA_synth"/>
    <property type="match status" value="1"/>
</dbReference>
<dbReference type="Proteomes" id="UP000771736">
    <property type="component" value="Unassembled WGS sequence"/>
</dbReference>
<dbReference type="InterPro" id="IPR014729">
    <property type="entry name" value="Rossmann-like_a/b/a_fold"/>
</dbReference>